<sequence>MKKSLYLLLILFSLLFFNSCAKKEKLSMMDVSDEELYKKAYNFYEQKKWNKSIDFFQKYIFTYPATKRTELAQYYLADSYFNKKSYTESIVEFEYFLKNYKNYNLKKDALYKLCISYYKISPPYQFDQSLTFSAIGVMREFLVEYFDDERKNEIDSLLNLLLSRIEEKKLHTGDFYYKGKKYKSAIIYYQLVDENNLKNDLKDRYYFSYGRALYKNKDYQKSLEILQKVSENSKYYRDSKKIIDKISNSL</sequence>
<evidence type="ECO:0000313" key="6">
    <source>
        <dbReference type="Proteomes" id="UP000053467"/>
    </source>
</evidence>
<keyword evidence="5" id="KW-0449">Lipoprotein</keyword>
<gene>
    <name evidence="5" type="ORF">XE03_0618</name>
</gene>
<evidence type="ECO:0000256" key="3">
    <source>
        <dbReference type="ARBA" id="ARBA00023237"/>
    </source>
</evidence>
<evidence type="ECO:0000256" key="1">
    <source>
        <dbReference type="ARBA" id="ARBA00022729"/>
    </source>
</evidence>
<keyword evidence="1" id="KW-0732">Signal</keyword>
<organism evidence="5 6">
    <name type="scientific">candidate division TA06 bacterium 34_109</name>
    <dbReference type="NCBI Taxonomy" id="1635277"/>
    <lineage>
        <taxon>Bacteria</taxon>
        <taxon>Bacteria division TA06</taxon>
    </lineage>
</organism>
<proteinExistence type="predicted"/>
<dbReference type="InterPro" id="IPR039565">
    <property type="entry name" value="BamD-like"/>
</dbReference>
<accession>A0A101I2A1</accession>
<dbReference type="EMBL" id="LGGX01000004">
    <property type="protein sequence ID" value="KUK87451.1"/>
    <property type="molecule type" value="Genomic_DNA"/>
</dbReference>
<dbReference type="Proteomes" id="UP000053467">
    <property type="component" value="Unassembled WGS sequence"/>
</dbReference>
<dbReference type="NCBIfam" id="TIGR03302">
    <property type="entry name" value="OM_YfiO"/>
    <property type="match status" value="1"/>
</dbReference>
<dbReference type="Pfam" id="PF13525">
    <property type="entry name" value="YfiO"/>
    <property type="match status" value="1"/>
</dbReference>
<keyword evidence="2" id="KW-0472">Membrane</keyword>
<dbReference type="Gene3D" id="1.25.40.10">
    <property type="entry name" value="Tetratricopeptide repeat domain"/>
    <property type="match status" value="1"/>
</dbReference>
<feature type="domain" description="Outer membrane lipoprotein BamD-like" evidence="4">
    <location>
        <begin position="30"/>
        <end position="192"/>
    </location>
</feature>
<dbReference type="SUPFAM" id="SSF48452">
    <property type="entry name" value="TPR-like"/>
    <property type="match status" value="1"/>
</dbReference>
<dbReference type="AlphaFoldDB" id="A0A101I2A1"/>
<dbReference type="InterPro" id="IPR017689">
    <property type="entry name" value="BamD"/>
</dbReference>
<reference evidence="6" key="1">
    <citation type="journal article" date="2015" name="MBio">
        <title>Genome-Resolved Metagenomic Analysis Reveals Roles for Candidate Phyla and Other Microbial Community Members in Biogeochemical Transformations in Oil Reservoirs.</title>
        <authorList>
            <person name="Hu P."/>
            <person name="Tom L."/>
            <person name="Singh A."/>
            <person name="Thomas B.C."/>
            <person name="Baker B.J."/>
            <person name="Piceno Y.M."/>
            <person name="Andersen G.L."/>
            <person name="Banfield J.F."/>
        </authorList>
    </citation>
    <scope>NUCLEOTIDE SEQUENCE [LARGE SCALE GENOMIC DNA]</scope>
</reference>
<comment type="caution">
    <text evidence="5">The sequence shown here is derived from an EMBL/GenBank/DDBJ whole genome shotgun (WGS) entry which is preliminary data.</text>
</comment>
<keyword evidence="3" id="KW-0998">Cell outer membrane</keyword>
<dbReference type="InterPro" id="IPR011990">
    <property type="entry name" value="TPR-like_helical_dom_sf"/>
</dbReference>
<evidence type="ECO:0000256" key="2">
    <source>
        <dbReference type="ARBA" id="ARBA00023136"/>
    </source>
</evidence>
<evidence type="ECO:0000259" key="4">
    <source>
        <dbReference type="Pfam" id="PF13525"/>
    </source>
</evidence>
<name>A0A101I2A1_UNCT6</name>
<protein>
    <submittedName>
        <fullName evidence="5">Outer membrane assembly lipoprotein YfiO</fullName>
    </submittedName>
</protein>
<evidence type="ECO:0000313" key="5">
    <source>
        <dbReference type="EMBL" id="KUK87451.1"/>
    </source>
</evidence>